<gene>
    <name evidence="1" type="ORF">HGG76_21060</name>
</gene>
<dbReference type="RefSeq" id="WP_155269254.1">
    <property type="nucleotide sequence ID" value="NZ_JAKVTF010000002.1"/>
</dbReference>
<evidence type="ECO:0000313" key="1">
    <source>
        <dbReference type="EMBL" id="NKW10759.1"/>
    </source>
</evidence>
<proteinExistence type="predicted"/>
<accession>A0A7X6FRV7</accession>
<reference evidence="1 2" key="1">
    <citation type="submission" date="2020-04" db="EMBL/GenBank/DDBJ databases">
        <title>Whole genome sequencing of clinical and environmental type strains of Ochrobactrum.</title>
        <authorList>
            <person name="Dharne M."/>
        </authorList>
    </citation>
    <scope>NUCLEOTIDE SEQUENCE [LARGE SCALE GENOMIC DNA]</scope>
    <source>
        <strain evidence="1 2">DSM 13340</strain>
    </source>
</reference>
<name>A0A7X6FRV7_9HYPH</name>
<dbReference type="Proteomes" id="UP000558475">
    <property type="component" value="Unassembled WGS sequence"/>
</dbReference>
<dbReference type="EMBL" id="JAAXZB010000002">
    <property type="protein sequence ID" value="NKW10759.1"/>
    <property type="molecule type" value="Genomic_DNA"/>
</dbReference>
<dbReference type="GeneID" id="61314475"/>
<evidence type="ECO:0000313" key="2">
    <source>
        <dbReference type="Proteomes" id="UP000558475"/>
    </source>
</evidence>
<organism evidence="1 2">
    <name type="scientific">Brucella tritici</name>
    <dbReference type="NCBI Taxonomy" id="94626"/>
    <lineage>
        <taxon>Bacteria</taxon>
        <taxon>Pseudomonadati</taxon>
        <taxon>Pseudomonadota</taxon>
        <taxon>Alphaproteobacteria</taxon>
        <taxon>Hyphomicrobiales</taxon>
        <taxon>Brucellaceae</taxon>
        <taxon>Brucella/Ochrobactrum group</taxon>
        <taxon>Brucella</taxon>
    </lineage>
</organism>
<dbReference type="AlphaFoldDB" id="A0A7X6FRV7"/>
<comment type="caution">
    <text evidence="1">The sequence shown here is derived from an EMBL/GenBank/DDBJ whole genome shotgun (WGS) entry which is preliminary data.</text>
</comment>
<protein>
    <submittedName>
        <fullName evidence="1">Uncharacterized protein</fullName>
    </submittedName>
</protein>
<sequence length="64" mass="7222">MSGRLHRLVAARAGLWSVIFYRRLGLLVGGTYGGRCLDALLLRYRSTTGQAPPEKEKEQNCHYD</sequence>